<dbReference type="Pfam" id="PF06718">
    <property type="entry name" value="DUF1203"/>
    <property type="match status" value="1"/>
</dbReference>
<sequence length="153" mass="16761">MNYIPLPTDLVRALQSGAPDANGMTPERATSDGAGKPCRHCLRTVPEGAEMLILAHRPFETLHPYAESGPIFLCAEPCEQGGGADIPEIMTTSPGYLIKGYNKDERIIYGSGAVVPQDQIEPYAKDLFKEHDAAYLHVRSASNNCYLLRIDQE</sequence>
<name>A0A6P0CE18_9RHOB</name>
<evidence type="ECO:0000313" key="3">
    <source>
        <dbReference type="Proteomes" id="UP000468591"/>
    </source>
</evidence>
<organism evidence="2 3">
    <name type="scientific">Sulfitobacter sediminilitoris</name>
    <dbReference type="NCBI Taxonomy" id="2698830"/>
    <lineage>
        <taxon>Bacteria</taxon>
        <taxon>Pseudomonadati</taxon>
        <taxon>Pseudomonadota</taxon>
        <taxon>Alphaproteobacteria</taxon>
        <taxon>Rhodobacterales</taxon>
        <taxon>Roseobacteraceae</taxon>
        <taxon>Sulfitobacter</taxon>
    </lineage>
</organism>
<evidence type="ECO:0000256" key="1">
    <source>
        <dbReference type="SAM" id="MobiDB-lite"/>
    </source>
</evidence>
<dbReference type="RefSeq" id="WP_164353561.1">
    <property type="nucleotide sequence ID" value="NZ_JAABNT010000005.1"/>
</dbReference>
<proteinExistence type="predicted"/>
<accession>A0A6P0CE18</accession>
<keyword evidence="3" id="KW-1185">Reference proteome</keyword>
<protein>
    <submittedName>
        <fullName evidence="2">DUF1203 domain-containing protein</fullName>
    </submittedName>
</protein>
<reference evidence="2 3" key="1">
    <citation type="submission" date="2020-01" db="EMBL/GenBank/DDBJ databases">
        <title>Sulfitobacter sediminilitoris sp. nov., isolated from a tidal flat.</title>
        <authorList>
            <person name="Park S."/>
            <person name="Yoon J.-H."/>
        </authorList>
    </citation>
    <scope>NUCLEOTIDE SEQUENCE [LARGE SCALE GENOMIC DNA]</scope>
    <source>
        <strain evidence="2 3">JBTF-M27</strain>
    </source>
</reference>
<dbReference type="EMBL" id="JAABNT010000005">
    <property type="protein sequence ID" value="NEK22624.1"/>
    <property type="molecule type" value="Genomic_DNA"/>
</dbReference>
<comment type="caution">
    <text evidence="2">The sequence shown here is derived from an EMBL/GenBank/DDBJ whole genome shotgun (WGS) entry which is preliminary data.</text>
</comment>
<evidence type="ECO:0000313" key="2">
    <source>
        <dbReference type="EMBL" id="NEK22624.1"/>
    </source>
</evidence>
<dbReference type="AlphaFoldDB" id="A0A6P0CE18"/>
<dbReference type="Proteomes" id="UP000468591">
    <property type="component" value="Unassembled WGS sequence"/>
</dbReference>
<dbReference type="InterPro" id="IPR009593">
    <property type="entry name" value="DUF1203"/>
</dbReference>
<dbReference type="PIRSF" id="PIRSF034110">
    <property type="entry name" value="DUF1203"/>
    <property type="match status" value="1"/>
</dbReference>
<gene>
    <name evidence="2" type="ORF">GV827_09425</name>
</gene>
<feature type="region of interest" description="Disordered" evidence="1">
    <location>
        <begin position="16"/>
        <end position="35"/>
    </location>
</feature>